<dbReference type="EC" id="1.13.11.52" evidence="5"/>
<evidence type="ECO:0000256" key="5">
    <source>
        <dbReference type="RuleBase" id="RU369119"/>
    </source>
</evidence>
<keyword evidence="7" id="KW-1185">Reference proteome</keyword>
<dbReference type="EMBL" id="KV454411">
    <property type="protein sequence ID" value="ODQ64675.1"/>
    <property type="molecule type" value="Genomic_DNA"/>
</dbReference>
<dbReference type="PANTHER" id="PTHR28657:SF5">
    <property type="entry name" value="INDOLEAMINE 2,3-DIOXYGENASE"/>
    <property type="match status" value="1"/>
</dbReference>
<evidence type="ECO:0000256" key="2">
    <source>
        <dbReference type="ARBA" id="ARBA00022723"/>
    </source>
</evidence>
<dbReference type="OrthoDB" id="540174at2759"/>
<organism evidence="6 7">
    <name type="scientific">Nadsonia fulvescens var. elongata DSM 6958</name>
    <dbReference type="NCBI Taxonomy" id="857566"/>
    <lineage>
        <taxon>Eukaryota</taxon>
        <taxon>Fungi</taxon>
        <taxon>Dikarya</taxon>
        <taxon>Ascomycota</taxon>
        <taxon>Saccharomycotina</taxon>
        <taxon>Dipodascomycetes</taxon>
        <taxon>Dipodascales</taxon>
        <taxon>Dipodascales incertae sedis</taxon>
        <taxon>Nadsonia</taxon>
    </lineage>
</organism>
<keyword evidence="2 4" id="KW-0479">Metal-binding</keyword>
<dbReference type="AlphaFoldDB" id="A0A1E3PGY6"/>
<dbReference type="Proteomes" id="UP000095009">
    <property type="component" value="Unassembled WGS sequence"/>
</dbReference>
<dbReference type="GO" id="GO:0020037">
    <property type="term" value="F:heme binding"/>
    <property type="evidence" value="ECO:0007669"/>
    <property type="project" value="UniProtKB-UniRule"/>
</dbReference>
<comment type="function">
    <text evidence="5">Produces N-formyl-kynurenine through the oxidation of tryptophan.</text>
</comment>
<dbReference type="Pfam" id="PF01231">
    <property type="entry name" value="IDO"/>
    <property type="match status" value="1"/>
</dbReference>
<dbReference type="PANTHER" id="PTHR28657">
    <property type="entry name" value="INDOLEAMINE 2,3-DIOXYGENASE"/>
    <property type="match status" value="1"/>
</dbReference>
<dbReference type="GO" id="GO:0033754">
    <property type="term" value="F:indoleamine 2,3-dioxygenase activity"/>
    <property type="evidence" value="ECO:0007669"/>
    <property type="project" value="UniProtKB-EC"/>
</dbReference>
<keyword evidence="4 5" id="KW-0349">Heme</keyword>
<dbReference type="GO" id="GO:0019441">
    <property type="term" value="P:L-tryptophan catabolic process to kynurenine"/>
    <property type="evidence" value="ECO:0007669"/>
    <property type="project" value="UniProtKB-UniRule"/>
</dbReference>
<dbReference type="GO" id="GO:0034354">
    <property type="term" value="P:'de novo' NAD+ biosynthetic process from L-tryptophan"/>
    <property type="evidence" value="ECO:0007669"/>
    <property type="project" value="EnsemblFungi"/>
</dbReference>
<feature type="binding site" description="proximal binding residue" evidence="4">
    <location>
        <position position="378"/>
    </location>
    <ligand>
        <name>heme b</name>
        <dbReference type="ChEBI" id="CHEBI:60344"/>
    </ligand>
    <ligandPart>
        <name>Fe</name>
        <dbReference type="ChEBI" id="CHEBI:18248"/>
    </ligandPart>
</feature>
<evidence type="ECO:0000256" key="3">
    <source>
        <dbReference type="ARBA" id="ARBA00023004"/>
    </source>
</evidence>
<evidence type="ECO:0000313" key="7">
    <source>
        <dbReference type="Proteomes" id="UP000095009"/>
    </source>
</evidence>
<dbReference type="InterPro" id="IPR037217">
    <property type="entry name" value="Trp/Indoleamine_2_3_dOase-like"/>
</dbReference>
<dbReference type="InterPro" id="IPR000898">
    <property type="entry name" value="Indolamine_dOase"/>
</dbReference>
<gene>
    <name evidence="6" type="ORF">NADFUDRAFT_83586</name>
</gene>
<dbReference type="STRING" id="857566.A0A1E3PGY6"/>
<dbReference type="GO" id="GO:0046872">
    <property type="term" value="F:metal ion binding"/>
    <property type="evidence" value="ECO:0007669"/>
    <property type="project" value="UniProtKB-UniRule"/>
</dbReference>
<keyword evidence="5" id="KW-0560">Oxidoreductase</keyword>
<keyword evidence="3 4" id="KW-0408">Iron</keyword>
<dbReference type="Gene3D" id="1.20.58.480">
    <property type="match status" value="1"/>
</dbReference>
<proteinExistence type="inferred from homology"/>
<dbReference type="PROSITE" id="PS00876">
    <property type="entry name" value="IDO_1"/>
    <property type="match status" value="1"/>
</dbReference>
<name>A0A1E3PGY6_9ASCO</name>
<evidence type="ECO:0000256" key="4">
    <source>
        <dbReference type="PIRSR" id="PIRSR600898-1"/>
    </source>
</evidence>
<reference evidence="6 7" key="1">
    <citation type="journal article" date="2016" name="Proc. Natl. Acad. Sci. U.S.A.">
        <title>Comparative genomics of biotechnologically important yeasts.</title>
        <authorList>
            <person name="Riley R."/>
            <person name="Haridas S."/>
            <person name="Wolfe K.H."/>
            <person name="Lopes M.R."/>
            <person name="Hittinger C.T."/>
            <person name="Goeker M."/>
            <person name="Salamov A.A."/>
            <person name="Wisecaver J.H."/>
            <person name="Long T.M."/>
            <person name="Calvey C.H."/>
            <person name="Aerts A.L."/>
            <person name="Barry K.W."/>
            <person name="Choi C."/>
            <person name="Clum A."/>
            <person name="Coughlan A.Y."/>
            <person name="Deshpande S."/>
            <person name="Douglass A.P."/>
            <person name="Hanson S.J."/>
            <person name="Klenk H.-P."/>
            <person name="LaButti K.M."/>
            <person name="Lapidus A."/>
            <person name="Lindquist E.A."/>
            <person name="Lipzen A.M."/>
            <person name="Meier-Kolthoff J.P."/>
            <person name="Ohm R.A."/>
            <person name="Otillar R.P."/>
            <person name="Pangilinan J.L."/>
            <person name="Peng Y."/>
            <person name="Rokas A."/>
            <person name="Rosa C.A."/>
            <person name="Scheuner C."/>
            <person name="Sibirny A.A."/>
            <person name="Slot J.C."/>
            <person name="Stielow J.B."/>
            <person name="Sun H."/>
            <person name="Kurtzman C.P."/>
            <person name="Blackwell M."/>
            <person name="Grigoriev I.V."/>
            <person name="Jeffries T.W."/>
        </authorList>
    </citation>
    <scope>NUCLEOTIDE SEQUENCE [LARGE SCALE GENOMIC DNA]</scope>
    <source>
        <strain evidence="6 7">DSM 6958</strain>
    </source>
</reference>
<comment type="similarity">
    <text evidence="1 5">Belongs to the indoleamine 2,3-dioxygenase family.</text>
</comment>
<evidence type="ECO:0000256" key="1">
    <source>
        <dbReference type="ARBA" id="ARBA00007119"/>
    </source>
</evidence>
<accession>A0A1E3PGY6</accession>
<sequence>MRPKLPVMADYEVSPETGFLPSQVPLERLPQDYYAPWETAVANLPALILTHRLREQVHRLPLLATDQLVTLPQWRRAYMVLSFLCHGYVWAGDVKEQESQTAAGTKVTITTTDTLPSDTLPTVLTQPWMAVCEKLELLPVATYAGLCLWNFRTVVECASPAEWTLESLATLNTYTGSIDESWFYLVSTAMERQGGPALKAGLLALQAVRDDDASQVIHQLQIIAQIVDSITTLLGRMYEMCDPHVFYFRMRPYLAGWKNMAEAGLPQGVKYGDEKTFRQYSGGSNAQSSLIQALDILLNVEHHPTGYSSSTTTSSNFIHEMRCYMPGPHRRFLEHLTSVADIRDYVVTNQSQETPNASALVLAYDACVAMMRVFRDKHIQIVTRYIILQAKKNARTTHSATKRDGLAQSSNAETGTGGTALIPFLKQARDETGVVAAGEWGKRLLSETIMMKPLKFDNGDKQ</sequence>
<comment type="catalytic activity">
    <reaction evidence="5">
        <text>L-tryptophan + O2 = N-formyl-L-kynurenine</text>
        <dbReference type="Rhea" id="RHEA:24536"/>
        <dbReference type="ChEBI" id="CHEBI:15379"/>
        <dbReference type="ChEBI" id="CHEBI:57912"/>
        <dbReference type="ChEBI" id="CHEBI:58629"/>
    </reaction>
</comment>
<dbReference type="SUPFAM" id="SSF140959">
    <property type="entry name" value="Indolic compounds 2,3-dioxygenase-like"/>
    <property type="match status" value="1"/>
</dbReference>
<protein>
    <recommendedName>
        <fullName evidence="5">Indoleamine 2,3-dioxygenase</fullName>
        <ecNumber evidence="5">1.13.11.52</ecNumber>
    </recommendedName>
</protein>
<keyword evidence="5 6" id="KW-0223">Dioxygenase</keyword>
<dbReference type="GO" id="GO:0005737">
    <property type="term" value="C:cytoplasm"/>
    <property type="evidence" value="ECO:0007669"/>
    <property type="project" value="TreeGrafter"/>
</dbReference>
<evidence type="ECO:0000313" key="6">
    <source>
        <dbReference type="EMBL" id="ODQ64675.1"/>
    </source>
</evidence>